<keyword evidence="2" id="KW-0175">Coiled coil</keyword>
<dbReference type="PANTHER" id="PTHR21501:SF1">
    <property type="entry name" value="PROTEIN FAM-161"/>
    <property type="match status" value="1"/>
</dbReference>
<feature type="compositionally biased region" description="Polar residues" evidence="3">
    <location>
        <begin position="685"/>
        <end position="705"/>
    </location>
</feature>
<comment type="caution">
    <text evidence="4">The sequence shown here is derived from an EMBL/GenBank/DDBJ whole genome shotgun (WGS) entry which is preliminary data.</text>
</comment>
<gene>
    <name evidence="4" type="ORF">SCF082_LOCUS6607</name>
</gene>
<dbReference type="InterPro" id="IPR051655">
    <property type="entry name" value="FAM161"/>
</dbReference>
<feature type="region of interest" description="Disordered" evidence="3">
    <location>
        <begin position="109"/>
        <end position="167"/>
    </location>
</feature>
<dbReference type="EMBL" id="CAXAMM010003625">
    <property type="protein sequence ID" value="CAK9000685.1"/>
    <property type="molecule type" value="Genomic_DNA"/>
</dbReference>
<reference evidence="4 5" key="1">
    <citation type="submission" date="2024-02" db="EMBL/GenBank/DDBJ databases">
        <authorList>
            <person name="Chen Y."/>
            <person name="Shah S."/>
            <person name="Dougan E. K."/>
            <person name="Thang M."/>
            <person name="Chan C."/>
        </authorList>
    </citation>
    <scope>NUCLEOTIDE SEQUENCE [LARGE SCALE GENOMIC DNA]</scope>
</reference>
<sequence length="705" mass="81370">MAQEEMRADVSHLLAPFTLGVRLDVDFDQFFRRDDALSQLQHWRKAIATTVLGLSSPQHLRLQRVRRGSLDLEFVVEVDSGVTDAELQQRLNQEADRLRALFQEPLLEVRVGADPPENDGQGTGRSASPRAPVTEGLERGALASPSPKPGILRRSSPWHSQDEEARHRLEERVRAAEADYGWAPESSEASLRYLQERIRAVESEYGLNLPLEQRFAQVDAGARRFLDRQGADLGGKPTRAVSMNRSSYPKPPEGPRFLMGDSYWEQRQGERIREQREALIRRGLLREEPEVPPFRAKPVPVAVYAPRPQAQGHSLRRSDCIEGEDTEEQPFRARPVPWRVSTPMYDQILVEERESRQSQQRARSLQMLRSASLPPRLEAEARARRERQDLREESPRPFQPWHGEPYSARRWRASDAQKASRDVGKTLALSENVPRSPAAFPGGPPTRGQRPRSASRPEREVPRDPPTTEVPDFAARHERIKRQLERRKYMNRFVTQPEPFVFNTPTRSQSRQPPMPKDPTRDWRYHRVRGPPSTQPPAPVRSTEKVTSYQLATLRKLQERRLKEMREEEELKEVPNDEMKFRVKQAMGKVEPLEQKIDRIVSDKRRGLQRTQRQKAEDLRNIMERANSRPLLMQQADSLVRAKRRALFRVRNALRQAGVRDVNRHFADDELEEMERGEDEKESYGYTTGTEPLTEAVTQGSLFRP</sequence>
<feature type="compositionally biased region" description="Polar residues" evidence="3">
    <location>
        <begin position="503"/>
        <end position="512"/>
    </location>
</feature>
<feature type="region of interest" description="Disordered" evidence="3">
    <location>
        <begin position="353"/>
        <end position="477"/>
    </location>
</feature>
<feature type="compositionally biased region" description="Basic and acidic residues" evidence="3">
    <location>
        <begin position="377"/>
        <end position="395"/>
    </location>
</feature>
<evidence type="ECO:0000313" key="4">
    <source>
        <dbReference type="EMBL" id="CAK9000685.1"/>
    </source>
</evidence>
<evidence type="ECO:0000313" key="5">
    <source>
        <dbReference type="Proteomes" id="UP001642464"/>
    </source>
</evidence>
<dbReference type="Proteomes" id="UP001642464">
    <property type="component" value="Unassembled WGS sequence"/>
</dbReference>
<dbReference type="Pfam" id="PF10595">
    <property type="entry name" value="FAM161A_B"/>
    <property type="match status" value="1"/>
</dbReference>
<feature type="region of interest" description="Disordered" evidence="3">
    <location>
        <begin position="229"/>
        <end position="259"/>
    </location>
</feature>
<feature type="region of interest" description="Disordered" evidence="3">
    <location>
        <begin position="670"/>
        <end position="705"/>
    </location>
</feature>
<feature type="compositionally biased region" description="Basic and acidic residues" evidence="3">
    <location>
        <begin position="412"/>
        <end position="424"/>
    </location>
</feature>
<name>A0ABP0IH48_9DINO</name>
<evidence type="ECO:0000256" key="3">
    <source>
        <dbReference type="SAM" id="MobiDB-lite"/>
    </source>
</evidence>
<accession>A0ABP0IH48</accession>
<evidence type="ECO:0000256" key="1">
    <source>
        <dbReference type="ARBA" id="ARBA00006663"/>
    </source>
</evidence>
<keyword evidence="5" id="KW-1185">Reference proteome</keyword>
<comment type="similarity">
    <text evidence="1">Belongs to the FAM161 family.</text>
</comment>
<evidence type="ECO:0008006" key="6">
    <source>
        <dbReference type="Google" id="ProtNLM"/>
    </source>
</evidence>
<protein>
    <recommendedName>
        <fullName evidence="6">Protein FAM161A</fullName>
    </recommendedName>
</protein>
<organism evidence="4 5">
    <name type="scientific">Durusdinium trenchii</name>
    <dbReference type="NCBI Taxonomy" id="1381693"/>
    <lineage>
        <taxon>Eukaryota</taxon>
        <taxon>Sar</taxon>
        <taxon>Alveolata</taxon>
        <taxon>Dinophyceae</taxon>
        <taxon>Suessiales</taxon>
        <taxon>Symbiodiniaceae</taxon>
        <taxon>Durusdinium</taxon>
    </lineage>
</organism>
<evidence type="ECO:0000256" key="2">
    <source>
        <dbReference type="ARBA" id="ARBA00023054"/>
    </source>
</evidence>
<proteinExistence type="inferred from homology"/>
<dbReference type="PANTHER" id="PTHR21501">
    <property type="entry name" value="PROTEIN FAM-161"/>
    <property type="match status" value="1"/>
</dbReference>
<feature type="compositionally biased region" description="Low complexity" evidence="3">
    <location>
        <begin position="357"/>
        <end position="370"/>
    </location>
</feature>
<feature type="region of interest" description="Disordered" evidence="3">
    <location>
        <begin position="500"/>
        <end position="523"/>
    </location>
</feature>
<dbReference type="InterPro" id="IPR019579">
    <property type="entry name" value="FAM161A/B"/>
</dbReference>